<name>A0A6J4PKD7_9CYAN</name>
<protein>
    <submittedName>
        <fullName evidence="1">Uncharacterized protein</fullName>
    </submittedName>
</protein>
<sequence length="48" mass="5061">MGLATAVTHQWFAGTGTGTQLVPERNHDDSDWVSSTVLSHVQALLPGA</sequence>
<proteinExistence type="predicted"/>
<dbReference type="AlphaFoldDB" id="A0A6J4PKD7"/>
<gene>
    <name evidence="1" type="ORF">AVDCRST_MAG94-6757</name>
</gene>
<evidence type="ECO:0000313" key="1">
    <source>
        <dbReference type="EMBL" id="CAA9417145.1"/>
    </source>
</evidence>
<feature type="non-terminal residue" evidence="1">
    <location>
        <position position="48"/>
    </location>
</feature>
<dbReference type="EMBL" id="CADCTY010002324">
    <property type="protein sequence ID" value="CAA9417145.1"/>
    <property type="molecule type" value="Genomic_DNA"/>
</dbReference>
<accession>A0A6J4PKD7</accession>
<organism evidence="1">
    <name type="scientific">uncultured Leptolyngbya sp</name>
    <dbReference type="NCBI Taxonomy" id="332963"/>
    <lineage>
        <taxon>Bacteria</taxon>
        <taxon>Bacillati</taxon>
        <taxon>Cyanobacteriota</taxon>
        <taxon>Cyanophyceae</taxon>
        <taxon>Leptolyngbyales</taxon>
        <taxon>Leptolyngbyaceae</taxon>
        <taxon>Leptolyngbya group</taxon>
        <taxon>Leptolyngbya</taxon>
        <taxon>environmental samples</taxon>
    </lineage>
</organism>
<reference evidence="1" key="1">
    <citation type="submission" date="2020-02" db="EMBL/GenBank/DDBJ databases">
        <authorList>
            <person name="Meier V. D."/>
        </authorList>
    </citation>
    <scope>NUCLEOTIDE SEQUENCE</scope>
    <source>
        <strain evidence="1">AVDCRST_MAG94</strain>
    </source>
</reference>